<dbReference type="EMBL" id="KK088421">
    <property type="protein sequence ID" value="EYE95557.1"/>
    <property type="molecule type" value="Genomic_DNA"/>
</dbReference>
<keyword evidence="2" id="KW-1133">Transmembrane helix</keyword>
<proteinExistence type="predicted"/>
<keyword evidence="2" id="KW-0812">Transmembrane</keyword>
<feature type="region of interest" description="Disordered" evidence="1">
    <location>
        <begin position="1"/>
        <end position="30"/>
    </location>
</feature>
<sequence length="101" mass="11373">MPKPNKVTSDSITFPSVTRATENKDEETKPLFPDDPIYRFYFDLPAAEALKWAAAMRPHALLSMGLPAMGAVWLGVPLTYLVYTKNNAVTPEFQRKMVERA</sequence>
<dbReference type="Gene3D" id="3.40.50.1820">
    <property type="entry name" value="alpha/beta hydrolase"/>
    <property type="match status" value="1"/>
</dbReference>
<dbReference type="Proteomes" id="UP000019804">
    <property type="component" value="Unassembled WGS sequence"/>
</dbReference>
<dbReference type="OrthoDB" id="1263307at2759"/>
<protein>
    <submittedName>
        <fullName evidence="3">Uncharacterized protein</fullName>
    </submittedName>
</protein>
<evidence type="ECO:0000256" key="1">
    <source>
        <dbReference type="SAM" id="MobiDB-lite"/>
    </source>
</evidence>
<feature type="transmembrane region" description="Helical" evidence="2">
    <location>
        <begin position="60"/>
        <end position="83"/>
    </location>
</feature>
<dbReference type="STRING" id="1388766.A0A017SF60"/>
<accession>A0A017SF60</accession>
<evidence type="ECO:0000256" key="2">
    <source>
        <dbReference type="SAM" id="Phobius"/>
    </source>
</evidence>
<dbReference type="AlphaFoldDB" id="A0A017SF60"/>
<name>A0A017SF60_ASPRC</name>
<keyword evidence="4" id="KW-1185">Reference proteome</keyword>
<dbReference type="RefSeq" id="XP_040639245.1">
    <property type="nucleotide sequence ID" value="XM_040778931.1"/>
</dbReference>
<reference evidence="4" key="1">
    <citation type="journal article" date="2014" name="Nat. Commun.">
        <title>Genomic adaptations of the halophilic Dead Sea filamentous fungus Eurotium rubrum.</title>
        <authorList>
            <person name="Kis-Papo T."/>
            <person name="Weig A.R."/>
            <person name="Riley R."/>
            <person name="Persoh D."/>
            <person name="Salamov A."/>
            <person name="Sun H."/>
            <person name="Lipzen A."/>
            <person name="Wasser S.P."/>
            <person name="Rambold G."/>
            <person name="Grigoriev I.V."/>
            <person name="Nevo E."/>
        </authorList>
    </citation>
    <scope>NUCLEOTIDE SEQUENCE [LARGE SCALE GENOMIC DNA]</scope>
    <source>
        <strain evidence="4">CBS 135680</strain>
    </source>
</reference>
<gene>
    <name evidence="3" type="ORF">EURHEDRAFT_377144</name>
</gene>
<dbReference type="InterPro" id="IPR029058">
    <property type="entry name" value="AB_hydrolase_fold"/>
</dbReference>
<feature type="compositionally biased region" description="Polar residues" evidence="1">
    <location>
        <begin position="1"/>
        <end position="20"/>
    </location>
</feature>
<evidence type="ECO:0000313" key="3">
    <source>
        <dbReference type="EMBL" id="EYE95557.1"/>
    </source>
</evidence>
<evidence type="ECO:0000313" key="4">
    <source>
        <dbReference type="Proteomes" id="UP000019804"/>
    </source>
</evidence>
<organism evidence="3 4">
    <name type="scientific">Aspergillus ruber (strain CBS 135680)</name>
    <dbReference type="NCBI Taxonomy" id="1388766"/>
    <lineage>
        <taxon>Eukaryota</taxon>
        <taxon>Fungi</taxon>
        <taxon>Dikarya</taxon>
        <taxon>Ascomycota</taxon>
        <taxon>Pezizomycotina</taxon>
        <taxon>Eurotiomycetes</taxon>
        <taxon>Eurotiomycetidae</taxon>
        <taxon>Eurotiales</taxon>
        <taxon>Aspergillaceae</taxon>
        <taxon>Aspergillus</taxon>
        <taxon>Aspergillus subgen. Aspergillus</taxon>
    </lineage>
</organism>
<dbReference type="GeneID" id="63694055"/>
<dbReference type="HOGENOM" id="CLU_2291123_0_0_1"/>
<keyword evidence="2" id="KW-0472">Membrane</keyword>